<feature type="domain" description="OmpR/PhoB-type" evidence="3">
    <location>
        <begin position="10"/>
        <end position="115"/>
    </location>
</feature>
<dbReference type="GeneID" id="97604346"/>
<dbReference type="SMART" id="SM00862">
    <property type="entry name" value="Trans_reg_C"/>
    <property type="match status" value="1"/>
</dbReference>
<reference evidence="4 5" key="2">
    <citation type="submission" date="2013-04" db="EMBL/GenBank/DDBJ databases">
        <title>Comparative genomics of 12 strains of Erwinia amylovora identifies a pan-genome with a large conserved core and provides insights into host specificity.</title>
        <authorList>
            <person name="Mann R.A."/>
            <person name="Smits T.H.M."/>
            <person name="Buehlmann A."/>
            <person name="Blom J."/>
            <person name="Goesmann A."/>
            <person name="Frey J.E."/>
            <person name="Plummer K.M."/>
            <person name="Beer S.V."/>
            <person name="Luck J."/>
            <person name="Duffy B."/>
            <person name="Rodoni B."/>
        </authorList>
    </citation>
    <scope>NUCLEOTIDE SEQUENCE [LARGE SCALE GENOMIC DNA]</scope>
    <source>
        <strain evidence="5">CFBP 1232</strain>
    </source>
</reference>
<dbReference type="GO" id="GO:0006355">
    <property type="term" value="P:regulation of DNA-templated transcription"/>
    <property type="evidence" value="ECO:0007669"/>
    <property type="project" value="InterPro"/>
</dbReference>
<dbReference type="GO" id="GO:0000160">
    <property type="term" value="P:phosphorelay signal transduction system"/>
    <property type="evidence" value="ECO:0007669"/>
    <property type="project" value="InterPro"/>
</dbReference>
<comment type="caution">
    <text evidence="4">The sequence shown here is derived from an EMBL/GenBank/DDBJ whole genome shotgun (WGS) entry which is preliminary data.</text>
</comment>
<evidence type="ECO:0000256" key="1">
    <source>
        <dbReference type="ARBA" id="ARBA00023125"/>
    </source>
</evidence>
<dbReference type="InterPro" id="IPR016032">
    <property type="entry name" value="Sig_transdc_resp-reg_C-effctor"/>
</dbReference>
<dbReference type="Proteomes" id="UP000013111">
    <property type="component" value="Unassembled WGS sequence"/>
</dbReference>
<dbReference type="GO" id="GO:0003677">
    <property type="term" value="F:DNA binding"/>
    <property type="evidence" value="ECO:0007669"/>
    <property type="project" value="UniProtKB-UniRule"/>
</dbReference>
<gene>
    <name evidence="4" type="ORF">BN437_3780</name>
</gene>
<feature type="DNA-binding region" description="OmpR/PhoB-type" evidence="2">
    <location>
        <begin position="10"/>
        <end position="115"/>
    </location>
</feature>
<dbReference type="InterPro" id="IPR001867">
    <property type="entry name" value="OmpR/PhoB-type_DNA-bd"/>
</dbReference>
<sequence length="147" mass="16617">MTKKLIWLVEKMNYIINHNLCFDSLNGLLKLTDNSDSTLQLSRPGTRLLTELIIHAGEIMTREDLIKKVWEDHDLTPSGSNLSNHISLLRKAFSQLAVTEIMITTIPKVGFRLDAVVSVEKSIHRQSGFIITNLKALLAPLNKKKKL</sequence>
<dbReference type="Pfam" id="PF00486">
    <property type="entry name" value="Trans_reg_C"/>
    <property type="match status" value="1"/>
</dbReference>
<protein>
    <submittedName>
        <fullName evidence="4">Cholera toxin transcriptional activator</fullName>
    </submittedName>
</protein>
<keyword evidence="1 2" id="KW-0238">DNA-binding</keyword>
<dbReference type="RefSeq" id="WP_004163508.1">
    <property type="nucleotide sequence ID" value="NZ_BAYW01000001.1"/>
</dbReference>
<dbReference type="InterPro" id="IPR036388">
    <property type="entry name" value="WH-like_DNA-bd_sf"/>
</dbReference>
<reference evidence="4 5" key="1">
    <citation type="submission" date="2012-11" db="EMBL/GenBank/DDBJ databases">
        <authorList>
            <person name="Linke B."/>
        </authorList>
    </citation>
    <scope>NUCLEOTIDE SEQUENCE [LARGE SCALE GENOMIC DNA]</scope>
    <source>
        <strain evidence="5">CFBP 1232</strain>
    </source>
</reference>
<evidence type="ECO:0000313" key="4">
    <source>
        <dbReference type="EMBL" id="CCO95678.1"/>
    </source>
</evidence>
<dbReference type="EMBL" id="CAPB01000042">
    <property type="protein sequence ID" value="CCO95678.1"/>
    <property type="molecule type" value="Genomic_DNA"/>
</dbReference>
<proteinExistence type="predicted"/>
<accession>A0A831A4U7</accession>
<dbReference type="Gene3D" id="1.10.10.10">
    <property type="entry name" value="Winged helix-like DNA-binding domain superfamily/Winged helix DNA-binding domain"/>
    <property type="match status" value="1"/>
</dbReference>
<name>A0A831A4U7_ERWAM</name>
<evidence type="ECO:0000313" key="5">
    <source>
        <dbReference type="Proteomes" id="UP000013111"/>
    </source>
</evidence>
<dbReference type="CDD" id="cd00383">
    <property type="entry name" value="trans_reg_C"/>
    <property type="match status" value="1"/>
</dbReference>
<dbReference type="AlphaFoldDB" id="A0A831A4U7"/>
<dbReference type="PROSITE" id="PS51755">
    <property type="entry name" value="OMPR_PHOB"/>
    <property type="match status" value="1"/>
</dbReference>
<organism evidence="4 5">
    <name type="scientific">Erwinia amylovora NBRC 12687 = CFBP 1232</name>
    <dbReference type="NCBI Taxonomy" id="1219359"/>
    <lineage>
        <taxon>Bacteria</taxon>
        <taxon>Pseudomonadati</taxon>
        <taxon>Pseudomonadota</taxon>
        <taxon>Gammaproteobacteria</taxon>
        <taxon>Enterobacterales</taxon>
        <taxon>Erwiniaceae</taxon>
        <taxon>Erwinia</taxon>
    </lineage>
</organism>
<evidence type="ECO:0000256" key="2">
    <source>
        <dbReference type="PROSITE-ProRule" id="PRU01091"/>
    </source>
</evidence>
<dbReference type="SUPFAM" id="SSF46894">
    <property type="entry name" value="C-terminal effector domain of the bipartite response regulators"/>
    <property type="match status" value="1"/>
</dbReference>
<evidence type="ECO:0000259" key="3">
    <source>
        <dbReference type="PROSITE" id="PS51755"/>
    </source>
</evidence>